<gene>
    <name evidence="3" type="ORF">AUJ27_02530</name>
</gene>
<keyword evidence="1" id="KW-0677">Repeat</keyword>
<dbReference type="PANTHER" id="PTHR46708:SF2">
    <property type="entry name" value="FIBRONECTIN TYPE-III DOMAIN-CONTAINING PROTEIN"/>
    <property type="match status" value="1"/>
</dbReference>
<dbReference type="STRING" id="1805146.AUJ27_02530"/>
<proteinExistence type="predicted"/>
<sequence length="518" mass="59750">MKYLNKLKRITYYFLLASVIAMAFFSWPINYILAQNNIIIENIQTENIDGKTEKIIWQTNIESQGKIILGKDKDYFPYYIIDTNKPTKYHEVIIGNLDPETTYYFQIIDINNSQSNSSFTQNFKTIVYHDETPPQISDLKIAYVSGTKAAITWTTNEKASAKIEYGPNLNYGKLAAQNSLDIKHQIILSNLNLDTIYFLKIYSEDKDKNKSGYYSKSFTTLASDKIDKENLIISYLRPLSLNDPQITENSITITFKTNHYAKGNITLTSNKVRKTINLDYNTNHKAVFEGLAANREHYFTISMDDIFNKRAKIDNQKINTAKITGIINNYKTINANNDIIVEGIEFSLYTPASRLYKTAESAKIYAIINGERRYIPSPSLFNEYGYRWPDVKVISWVKLSRYPEVKLVKSPDSPAIYYLYKKPENKIIKINLPSPAVFNSYPNNKWEKVVTISQKDLNAYQDAQLIKALNDPAVYYLENNMKKFVSEAVFNKHNFNFFDVAEINQTHLNAYQTGSPLE</sequence>
<dbReference type="AlphaFoldDB" id="A0A1J4T7C7"/>
<evidence type="ECO:0000256" key="1">
    <source>
        <dbReference type="ARBA" id="ARBA00022737"/>
    </source>
</evidence>
<reference evidence="3 4" key="1">
    <citation type="journal article" date="2016" name="Environ. Microbiol.">
        <title>Genomic resolution of a cold subsurface aquifer community provides metabolic insights for novel microbes adapted to high CO concentrations.</title>
        <authorList>
            <person name="Probst A.J."/>
            <person name="Castelle C.J."/>
            <person name="Singh A."/>
            <person name="Brown C.T."/>
            <person name="Anantharaman K."/>
            <person name="Sharon I."/>
            <person name="Hug L.A."/>
            <person name="Burstein D."/>
            <person name="Emerson J.B."/>
            <person name="Thomas B.C."/>
            <person name="Banfield J.F."/>
        </authorList>
    </citation>
    <scope>NUCLEOTIDE SEQUENCE [LARGE SCALE GENOMIC DNA]</scope>
    <source>
        <strain evidence="3">CG1_02_37_44</strain>
    </source>
</reference>
<accession>A0A1J4T7C7</accession>
<name>A0A1J4T7C7_9BACT</name>
<dbReference type="GO" id="GO:0003993">
    <property type="term" value="F:acid phosphatase activity"/>
    <property type="evidence" value="ECO:0007669"/>
    <property type="project" value="InterPro"/>
</dbReference>
<feature type="transmembrane region" description="Helical" evidence="2">
    <location>
        <begin position="12"/>
        <end position="33"/>
    </location>
</feature>
<evidence type="ECO:0000313" key="3">
    <source>
        <dbReference type="EMBL" id="OIO07400.1"/>
    </source>
</evidence>
<evidence type="ECO:0000256" key="2">
    <source>
        <dbReference type="SAM" id="Phobius"/>
    </source>
</evidence>
<protein>
    <recommendedName>
        <fullName evidence="5">Fibronectin type-III domain-containing protein</fullName>
    </recommendedName>
</protein>
<keyword evidence="2" id="KW-1133">Transmembrane helix</keyword>
<dbReference type="GO" id="GO:0046872">
    <property type="term" value="F:metal ion binding"/>
    <property type="evidence" value="ECO:0007669"/>
    <property type="project" value="InterPro"/>
</dbReference>
<comment type="caution">
    <text evidence="3">The sequence shown here is derived from an EMBL/GenBank/DDBJ whole genome shotgun (WGS) entry which is preliminary data.</text>
</comment>
<keyword evidence="2" id="KW-0472">Membrane</keyword>
<organism evidence="3 4">
    <name type="scientific">Candidatus Falkowbacteria bacterium CG1_02_37_44</name>
    <dbReference type="NCBI Taxonomy" id="1805146"/>
    <lineage>
        <taxon>Bacteria</taxon>
        <taxon>Candidatus Falkowiibacteriota</taxon>
    </lineage>
</organism>
<dbReference type="InterPro" id="IPR050991">
    <property type="entry name" value="ECM_Regulatory_Proteins"/>
</dbReference>
<dbReference type="SUPFAM" id="SSF49363">
    <property type="entry name" value="Purple acid phosphatase, N-terminal domain"/>
    <property type="match status" value="1"/>
</dbReference>
<keyword evidence="2" id="KW-0812">Transmembrane</keyword>
<dbReference type="Proteomes" id="UP000183192">
    <property type="component" value="Unassembled WGS sequence"/>
</dbReference>
<dbReference type="InterPro" id="IPR008963">
    <property type="entry name" value="Purple_acid_Pase-like_N"/>
</dbReference>
<dbReference type="PANTHER" id="PTHR46708">
    <property type="entry name" value="TENASCIN"/>
    <property type="match status" value="1"/>
</dbReference>
<dbReference type="EMBL" id="MNUU01000047">
    <property type="protein sequence ID" value="OIO07400.1"/>
    <property type="molecule type" value="Genomic_DNA"/>
</dbReference>
<evidence type="ECO:0008006" key="5">
    <source>
        <dbReference type="Google" id="ProtNLM"/>
    </source>
</evidence>
<evidence type="ECO:0000313" key="4">
    <source>
        <dbReference type="Proteomes" id="UP000183192"/>
    </source>
</evidence>